<dbReference type="SUPFAM" id="SSF52172">
    <property type="entry name" value="CheY-like"/>
    <property type="match status" value="1"/>
</dbReference>
<name>A0A378LWP7_9GAMM</name>
<evidence type="ECO:0000256" key="1">
    <source>
        <dbReference type="PROSITE-ProRule" id="PRU00169"/>
    </source>
</evidence>
<dbReference type="Gene3D" id="3.40.50.2300">
    <property type="match status" value="1"/>
</dbReference>
<dbReference type="SMART" id="SM00448">
    <property type="entry name" value="REC"/>
    <property type="match status" value="1"/>
</dbReference>
<organism evidence="3 4">
    <name type="scientific">Legionella wadsworthii</name>
    <dbReference type="NCBI Taxonomy" id="28088"/>
    <lineage>
        <taxon>Bacteria</taxon>
        <taxon>Pseudomonadati</taxon>
        <taxon>Pseudomonadota</taxon>
        <taxon>Gammaproteobacteria</taxon>
        <taxon>Legionellales</taxon>
        <taxon>Legionellaceae</taxon>
        <taxon>Legionella</taxon>
    </lineage>
</organism>
<protein>
    <submittedName>
        <fullName evidence="3">Two-component response regulator</fullName>
    </submittedName>
</protein>
<proteinExistence type="predicted"/>
<dbReference type="PANTHER" id="PTHR44520">
    <property type="entry name" value="RESPONSE REGULATOR RCP1-RELATED"/>
    <property type="match status" value="1"/>
</dbReference>
<feature type="modified residue" description="4-aspartylphosphate" evidence="1">
    <location>
        <position position="66"/>
    </location>
</feature>
<reference evidence="3 4" key="1">
    <citation type="submission" date="2018-06" db="EMBL/GenBank/DDBJ databases">
        <authorList>
            <consortium name="Pathogen Informatics"/>
            <person name="Doyle S."/>
        </authorList>
    </citation>
    <scope>NUCLEOTIDE SEQUENCE [LARGE SCALE GENOMIC DNA]</scope>
    <source>
        <strain evidence="3 4">NCTC11532</strain>
    </source>
</reference>
<gene>
    <name evidence="3" type="primary">cheY</name>
    <name evidence="3" type="ORF">NCTC11532_02992</name>
</gene>
<dbReference type="RefSeq" id="WP_031566610.1">
    <property type="nucleotide sequence ID" value="NZ_CAAAIS010000006.1"/>
</dbReference>
<dbReference type="InterPro" id="IPR052893">
    <property type="entry name" value="TCS_response_regulator"/>
</dbReference>
<dbReference type="PANTHER" id="PTHR44520:SF2">
    <property type="entry name" value="RESPONSE REGULATOR RCP1"/>
    <property type="match status" value="1"/>
</dbReference>
<evidence type="ECO:0000313" key="4">
    <source>
        <dbReference type="Proteomes" id="UP000255297"/>
    </source>
</evidence>
<dbReference type="GO" id="GO:0000160">
    <property type="term" value="P:phosphorelay signal transduction system"/>
    <property type="evidence" value="ECO:0007669"/>
    <property type="project" value="InterPro"/>
</dbReference>
<dbReference type="Pfam" id="PF00072">
    <property type="entry name" value="Response_reg"/>
    <property type="match status" value="1"/>
</dbReference>
<dbReference type="OrthoDB" id="9793549at2"/>
<evidence type="ECO:0000259" key="2">
    <source>
        <dbReference type="PROSITE" id="PS50110"/>
    </source>
</evidence>
<dbReference type="EMBL" id="UGPB01000001">
    <property type="protein sequence ID" value="STY31634.1"/>
    <property type="molecule type" value="Genomic_DNA"/>
</dbReference>
<dbReference type="STRING" id="1122170.GCA_000701265_01456"/>
<feature type="domain" description="Response regulatory" evidence="2">
    <location>
        <begin position="9"/>
        <end position="133"/>
    </location>
</feature>
<keyword evidence="1" id="KW-0597">Phosphoprotein</keyword>
<keyword evidence="4" id="KW-1185">Reference proteome</keyword>
<dbReference type="AlphaFoldDB" id="A0A378LWP7"/>
<sequence length="135" mass="15281">MESHANIVDILYIEDDIVDVEGLKRIFKKVKESCAIEVASNGEEALNKLYGRDGQKKICPKVILLDINVPKMNGIDLLKIIRKDPALAFTEVFILTNAYTKEDKLAIKDLNVRGQIIKPLEYGDALNIYWATHHT</sequence>
<dbReference type="InterPro" id="IPR011006">
    <property type="entry name" value="CheY-like_superfamily"/>
</dbReference>
<accession>A0A378LWP7</accession>
<dbReference type="PROSITE" id="PS50110">
    <property type="entry name" value="RESPONSE_REGULATORY"/>
    <property type="match status" value="1"/>
</dbReference>
<dbReference type="Proteomes" id="UP000255297">
    <property type="component" value="Unassembled WGS sequence"/>
</dbReference>
<dbReference type="InterPro" id="IPR001789">
    <property type="entry name" value="Sig_transdc_resp-reg_receiver"/>
</dbReference>
<evidence type="ECO:0000313" key="3">
    <source>
        <dbReference type="EMBL" id="STY31634.1"/>
    </source>
</evidence>